<evidence type="ECO:0000313" key="1">
    <source>
        <dbReference type="EMBL" id="KKM97022.1"/>
    </source>
</evidence>
<protein>
    <submittedName>
        <fullName evidence="1">Uncharacterized protein</fullName>
    </submittedName>
</protein>
<dbReference type="EMBL" id="LAZR01005801">
    <property type="protein sequence ID" value="KKM97022.1"/>
    <property type="molecule type" value="Genomic_DNA"/>
</dbReference>
<feature type="non-terminal residue" evidence="1">
    <location>
        <position position="1"/>
    </location>
</feature>
<reference evidence="1" key="1">
    <citation type="journal article" date="2015" name="Nature">
        <title>Complex archaea that bridge the gap between prokaryotes and eukaryotes.</title>
        <authorList>
            <person name="Spang A."/>
            <person name="Saw J.H."/>
            <person name="Jorgensen S.L."/>
            <person name="Zaremba-Niedzwiedzka K."/>
            <person name="Martijn J."/>
            <person name="Lind A.E."/>
            <person name="van Eijk R."/>
            <person name="Schleper C."/>
            <person name="Guy L."/>
            <person name="Ettema T.J."/>
        </authorList>
    </citation>
    <scope>NUCLEOTIDE SEQUENCE</scope>
</reference>
<comment type="caution">
    <text evidence="1">The sequence shown here is derived from an EMBL/GenBank/DDBJ whole genome shotgun (WGS) entry which is preliminary data.</text>
</comment>
<name>A0A0F9PV08_9ZZZZ</name>
<dbReference type="AlphaFoldDB" id="A0A0F9PV08"/>
<accession>A0A0F9PV08</accession>
<proteinExistence type="predicted"/>
<gene>
    <name evidence="1" type="ORF">LCGC14_1172180</name>
</gene>
<organism evidence="1">
    <name type="scientific">marine sediment metagenome</name>
    <dbReference type="NCBI Taxonomy" id="412755"/>
    <lineage>
        <taxon>unclassified sequences</taxon>
        <taxon>metagenomes</taxon>
        <taxon>ecological metagenomes</taxon>
    </lineage>
</organism>
<sequence>RGGYEDLDYNILNYGVGKDEMISIPDFPLKKLRVSKRGITASIQDIRQGRPSQTDEPVTVFYNIKKKKFLRIIIFMKVL</sequence>